<accession>A0AB33Z6K5</accession>
<dbReference type="AlphaFoldDB" id="A0AB33Z6K5"/>
<proteinExistence type="predicted"/>
<evidence type="ECO:0000313" key="2">
    <source>
        <dbReference type="EMBL" id="EQK94775.1"/>
    </source>
</evidence>
<name>A0AB33Z6K5_HELPX</name>
<protein>
    <recommendedName>
        <fullName evidence="1">DUF5655 domain-containing protein</fullName>
    </recommendedName>
</protein>
<dbReference type="Pfam" id="PF18899">
    <property type="entry name" value="DUF5655"/>
    <property type="match status" value="1"/>
</dbReference>
<reference evidence="2 3" key="1">
    <citation type="journal article" date="2013" name="Genome Announc.">
        <title>Multiple genome sequences of Helicobacter pylori strains of diverse disease and antibiotic resistance backgrounds from Malaysia.</title>
        <authorList>
            <person name="Rehvathy V."/>
            <person name="Tan M.H."/>
            <person name="Gunaletchumy S.P."/>
            <person name="Teh X."/>
            <person name="Wang S."/>
            <person name="Baybayan P."/>
            <person name="Singh S."/>
            <person name="Ashby M."/>
            <person name="Kaakoush N.O."/>
            <person name="Mitchell H.M."/>
            <person name="Croft L.J."/>
            <person name="Goh K.L."/>
            <person name="Loke M.F."/>
            <person name="Vadivelu J."/>
        </authorList>
    </citation>
    <scope>NUCLEOTIDE SEQUENCE [LARGE SCALE GENOMIC DNA]</scope>
    <source>
        <strain evidence="2 3">UM037</strain>
    </source>
</reference>
<dbReference type="Proteomes" id="UP000015893">
    <property type="component" value="Unassembled WGS sequence"/>
</dbReference>
<evidence type="ECO:0000313" key="3">
    <source>
        <dbReference type="Proteomes" id="UP000015893"/>
    </source>
</evidence>
<dbReference type="InterPro" id="IPR043714">
    <property type="entry name" value="DUF5655"/>
</dbReference>
<evidence type="ECO:0000259" key="1">
    <source>
        <dbReference type="Pfam" id="PF18899"/>
    </source>
</evidence>
<comment type="caution">
    <text evidence="2">The sequence shown here is derived from an EMBL/GenBank/DDBJ whole genome shotgun (WGS) entry which is preliminary data.</text>
</comment>
<sequence>MFDILSKEIKALDERITEKFNQEYISYMFDKNFVDIVVQTKDLKLYLNMPFNELQDEKNLARDMTNKGHLGNGDIEIKLETKENIPYCLGLIKQALEKQIGGRNRQ</sequence>
<gene>
    <name evidence="2" type="ORF">N198_06605</name>
</gene>
<feature type="domain" description="DUF5655" evidence="1">
    <location>
        <begin position="2"/>
        <end position="95"/>
    </location>
</feature>
<organism evidence="2 3">
    <name type="scientific">Helicobacter pylori UM037</name>
    <dbReference type="NCBI Taxonomy" id="1321939"/>
    <lineage>
        <taxon>Bacteria</taxon>
        <taxon>Pseudomonadati</taxon>
        <taxon>Campylobacterota</taxon>
        <taxon>Epsilonproteobacteria</taxon>
        <taxon>Campylobacterales</taxon>
        <taxon>Helicobacteraceae</taxon>
        <taxon>Helicobacter</taxon>
    </lineage>
</organism>
<dbReference type="EMBL" id="AUSI01000026">
    <property type="protein sequence ID" value="EQK94775.1"/>
    <property type="molecule type" value="Genomic_DNA"/>
</dbReference>